<comment type="caution">
    <text evidence="3">The sequence shown here is derived from an EMBL/GenBank/DDBJ whole genome shotgun (WGS) entry which is preliminary data.</text>
</comment>
<keyword evidence="1" id="KW-0418">Kinase</keyword>
<dbReference type="InterPro" id="IPR050267">
    <property type="entry name" value="Anti-sigma-factor_SerPK"/>
</dbReference>
<dbReference type="InterPro" id="IPR003594">
    <property type="entry name" value="HATPase_dom"/>
</dbReference>
<gene>
    <name evidence="3" type="ORF">HDA43_000372</name>
</gene>
<keyword evidence="1" id="KW-0723">Serine/threonine-protein kinase</keyword>
<accession>A0A852USH2</accession>
<evidence type="ECO:0000259" key="2">
    <source>
        <dbReference type="Pfam" id="PF13581"/>
    </source>
</evidence>
<evidence type="ECO:0000256" key="1">
    <source>
        <dbReference type="ARBA" id="ARBA00022527"/>
    </source>
</evidence>
<evidence type="ECO:0000313" key="4">
    <source>
        <dbReference type="Proteomes" id="UP000576393"/>
    </source>
</evidence>
<dbReference type="InterPro" id="IPR036890">
    <property type="entry name" value="HATPase_C_sf"/>
</dbReference>
<feature type="domain" description="Histidine kinase/HSP90-like ATPase" evidence="2">
    <location>
        <begin position="17"/>
        <end position="129"/>
    </location>
</feature>
<protein>
    <submittedName>
        <fullName evidence="3">Anti-sigma regulatory factor (Ser/Thr protein kinase)</fullName>
    </submittedName>
</protein>
<dbReference type="Gene3D" id="3.30.565.10">
    <property type="entry name" value="Histidine kinase-like ATPase, C-terminal domain"/>
    <property type="match status" value="1"/>
</dbReference>
<reference evidence="3 4" key="1">
    <citation type="submission" date="2020-07" db="EMBL/GenBank/DDBJ databases">
        <title>Sequencing the genomes of 1000 actinobacteria strains.</title>
        <authorList>
            <person name="Klenk H.-P."/>
        </authorList>
    </citation>
    <scope>NUCLEOTIDE SEQUENCE [LARGE SCALE GENOMIC DNA]</scope>
    <source>
        <strain evidence="3 4">DSM 45763</strain>
    </source>
</reference>
<dbReference type="Proteomes" id="UP000576393">
    <property type="component" value="Unassembled WGS sequence"/>
</dbReference>
<keyword evidence="1" id="KW-0808">Transferase</keyword>
<sequence length="141" mass="15020">MPATPDGPRTARWTLPHDPSVVGKTRGLVEETLTGWGLGLLADDVVLAAGEPLANAISCGEPLVRLSLRTEDGALWVEVTDRGPELPHRLNLGLDAVHGRGLTIVEALSDAFGVTLLPDAPGKTVWARWNLSGSENRSDDR</sequence>
<evidence type="ECO:0000313" key="3">
    <source>
        <dbReference type="EMBL" id="NYF38213.1"/>
    </source>
</evidence>
<keyword evidence="4" id="KW-1185">Reference proteome</keyword>
<dbReference type="SUPFAM" id="SSF55874">
    <property type="entry name" value="ATPase domain of HSP90 chaperone/DNA topoisomerase II/histidine kinase"/>
    <property type="match status" value="1"/>
</dbReference>
<dbReference type="GO" id="GO:0004674">
    <property type="term" value="F:protein serine/threonine kinase activity"/>
    <property type="evidence" value="ECO:0007669"/>
    <property type="project" value="UniProtKB-KW"/>
</dbReference>
<organism evidence="3 4">
    <name type="scientific">Streptosporangium sandarakinum</name>
    <dbReference type="NCBI Taxonomy" id="1260955"/>
    <lineage>
        <taxon>Bacteria</taxon>
        <taxon>Bacillati</taxon>
        <taxon>Actinomycetota</taxon>
        <taxon>Actinomycetes</taxon>
        <taxon>Streptosporangiales</taxon>
        <taxon>Streptosporangiaceae</taxon>
        <taxon>Streptosporangium</taxon>
    </lineage>
</organism>
<proteinExistence type="predicted"/>
<name>A0A852USH2_9ACTN</name>
<dbReference type="EMBL" id="JACCCO010000001">
    <property type="protein sequence ID" value="NYF38213.1"/>
    <property type="molecule type" value="Genomic_DNA"/>
</dbReference>
<dbReference type="PANTHER" id="PTHR35526">
    <property type="entry name" value="ANTI-SIGMA-F FACTOR RSBW-RELATED"/>
    <property type="match status" value="1"/>
</dbReference>
<dbReference type="RefSeq" id="WP_179818001.1">
    <property type="nucleotide sequence ID" value="NZ_JACCCO010000001.1"/>
</dbReference>
<dbReference type="CDD" id="cd16936">
    <property type="entry name" value="HATPase_RsbW-like"/>
    <property type="match status" value="1"/>
</dbReference>
<dbReference type="AlphaFoldDB" id="A0A852USH2"/>
<dbReference type="PANTHER" id="PTHR35526:SF3">
    <property type="entry name" value="ANTI-SIGMA-F FACTOR RSBW"/>
    <property type="match status" value="1"/>
</dbReference>
<dbReference type="Pfam" id="PF13581">
    <property type="entry name" value="HATPase_c_2"/>
    <property type="match status" value="1"/>
</dbReference>